<feature type="compositionally biased region" description="Basic and acidic residues" evidence="1">
    <location>
        <begin position="527"/>
        <end position="538"/>
    </location>
</feature>
<sequence>MKLNGQRGTVLSVKGSTPADRVPVELEESGQEVSIRPENLELASEDESGSDDSMPPLEHVNRAQSGRPHSQQARRQQGGAGGRRDDGEDLQAEDLVVLVNLKTAELNGEAGRVVRTKPATGPDEKPRLELRMLANDKLLSVKGVNVRRMSAEEGRKVASRYPAASWTEDVDSDDSVPTLRSAARGSLSLVVGDKVMLKGLSRAEYNGQRAEVILDVETIKKDRVAVKLAKSGRVLAVRHDKIEKITEDSDIDDMPPLMRLKKEGKEDPGSDDSMPPLEIIGKPKEVAPSKANTTTGKFRVGQRMFLRTMHKAEYNGQVVQVLPADRSKMLEGQVAVQLESGKRLIVKEKHLTEAPPGSAGADTAGDGAQTAGNDNKNHARKSVEALLQRMQQATRSNDITFIADVISEVELNRGLEWGEAMQKRKKQQLKKLRAKKKKLQQELASKSEAKHGKRSESAWHDVAELEASPPPVIAPRTRAAAAPPVANPVPVRSAQARGLQSGSLAGVDGNTSDVPSDKSWVVLGDEQPRPVAHDDTDGRAQSPGPMLVESRLPAPGASPPAGAAHPSGHRPAAAHTKSEVAKWCEELQLPSDLVDRLEAEDVADPQELAAVADEDLLAFTHGMKIGPKGRFLTAVRKMRES</sequence>
<proteinExistence type="predicted"/>
<gene>
    <name evidence="2" type="ORF">ACAT0790_LOCUS20353</name>
</gene>
<evidence type="ECO:0008006" key="3">
    <source>
        <dbReference type="Google" id="ProtNLM"/>
    </source>
</evidence>
<name>A0A7S1Q9N9_ALECA</name>
<organism evidence="2">
    <name type="scientific">Alexandrium catenella</name>
    <name type="common">Red tide dinoflagellate</name>
    <name type="synonym">Gonyaulax catenella</name>
    <dbReference type="NCBI Taxonomy" id="2925"/>
    <lineage>
        <taxon>Eukaryota</taxon>
        <taxon>Sar</taxon>
        <taxon>Alveolata</taxon>
        <taxon>Dinophyceae</taxon>
        <taxon>Gonyaulacales</taxon>
        <taxon>Pyrocystaceae</taxon>
        <taxon>Alexandrium</taxon>
    </lineage>
</organism>
<protein>
    <recommendedName>
        <fullName evidence="3">SAM domain-containing protein</fullName>
    </recommendedName>
</protein>
<evidence type="ECO:0000256" key="1">
    <source>
        <dbReference type="SAM" id="MobiDB-lite"/>
    </source>
</evidence>
<feature type="region of interest" description="Disordered" evidence="1">
    <location>
        <begin position="253"/>
        <end position="293"/>
    </location>
</feature>
<dbReference type="EMBL" id="HBGE01033676">
    <property type="protein sequence ID" value="CAD9127287.1"/>
    <property type="molecule type" value="Transcribed_RNA"/>
</dbReference>
<feature type="region of interest" description="Disordered" evidence="1">
    <location>
        <begin position="434"/>
        <end position="458"/>
    </location>
</feature>
<evidence type="ECO:0000313" key="2">
    <source>
        <dbReference type="EMBL" id="CAD9127287.1"/>
    </source>
</evidence>
<feature type="region of interest" description="Disordered" evidence="1">
    <location>
        <begin position="1"/>
        <end position="91"/>
    </location>
</feature>
<accession>A0A7S1Q9N9</accession>
<feature type="region of interest" description="Disordered" evidence="1">
    <location>
        <begin position="527"/>
        <end position="578"/>
    </location>
</feature>
<reference evidence="2" key="1">
    <citation type="submission" date="2021-01" db="EMBL/GenBank/DDBJ databases">
        <authorList>
            <person name="Corre E."/>
            <person name="Pelletier E."/>
            <person name="Niang G."/>
            <person name="Scheremetjew M."/>
            <person name="Finn R."/>
            <person name="Kale V."/>
            <person name="Holt S."/>
            <person name="Cochrane G."/>
            <person name="Meng A."/>
            <person name="Brown T."/>
            <person name="Cohen L."/>
        </authorList>
    </citation>
    <scope>NUCLEOTIDE SEQUENCE</scope>
    <source>
        <strain evidence="2">OF101</strain>
    </source>
</reference>
<dbReference type="AlphaFoldDB" id="A0A7S1Q9N9"/>
<feature type="compositionally biased region" description="Low complexity" evidence="1">
    <location>
        <begin position="553"/>
        <end position="575"/>
    </location>
</feature>
<feature type="compositionally biased region" description="Low complexity" evidence="1">
    <location>
        <begin position="354"/>
        <end position="372"/>
    </location>
</feature>
<feature type="compositionally biased region" description="Basic and acidic residues" evidence="1">
    <location>
        <begin position="445"/>
        <end position="458"/>
    </location>
</feature>
<feature type="region of interest" description="Disordered" evidence="1">
    <location>
        <begin position="353"/>
        <end position="375"/>
    </location>
</feature>